<evidence type="ECO:0000313" key="3">
    <source>
        <dbReference type="Proteomes" id="UP000015102"/>
    </source>
</evidence>
<feature type="region of interest" description="Disordered" evidence="1">
    <location>
        <begin position="1"/>
        <end position="20"/>
    </location>
</feature>
<evidence type="ECO:0000256" key="1">
    <source>
        <dbReference type="SAM" id="MobiDB-lite"/>
    </source>
</evidence>
<dbReference type="EnsemblMetazoa" id="MESCA002763-RA">
    <property type="protein sequence ID" value="MESCA002763-PA"/>
    <property type="gene ID" value="MESCA002763"/>
</dbReference>
<protein>
    <submittedName>
        <fullName evidence="2">Uncharacterized protein</fullName>
    </submittedName>
</protein>
<dbReference type="Proteomes" id="UP000015102">
    <property type="component" value="Unassembled WGS sequence"/>
</dbReference>
<dbReference type="EMBL" id="CAQQ02392425">
    <property type="status" value="NOT_ANNOTATED_CDS"/>
    <property type="molecule type" value="Genomic_DNA"/>
</dbReference>
<dbReference type="HOGENOM" id="CLU_2415767_0_0_1"/>
<reference evidence="3" key="1">
    <citation type="submission" date="2013-02" db="EMBL/GenBank/DDBJ databases">
        <authorList>
            <person name="Hughes D."/>
        </authorList>
    </citation>
    <scope>NUCLEOTIDE SEQUENCE</scope>
    <source>
        <strain>Durham</strain>
        <strain evidence="3">NC isolate 2 -- Noor lab</strain>
    </source>
</reference>
<dbReference type="AlphaFoldDB" id="T1GH73"/>
<sequence length="92" mass="10511">MSVYFLGKSRKPQSFKTTEQKKKSVKNCCALEKFGKLFCSIENAMDSESTFCDCCELRKGCIIWSYRPGFLIPAMQLHLCLYVLQGTSTSNY</sequence>
<organism evidence="2 3">
    <name type="scientific">Megaselia scalaris</name>
    <name type="common">Humpbacked fly</name>
    <name type="synonym">Phora scalaris</name>
    <dbReference type="NCBI Taxonomy" id="36166"/>
    <lineage>
        <taxon>Eukaryota</taxon>
        <taxon>Metazoa</taxon>
        <taxon>Ecdysozoa</taxon>
        <taxon>Arthropoda</taxon>
        <taxon>Hexapoda</taxon>
        <taxon>Insecta</taxon>
        <taxon>Pterygota</taxon>
        <taxon>Neoptera</taxon>
        <taxon>Endopterygota</taxon>
        <taxon>Diptera</taxon>
        <taxon>Brachycera</taxon>
        <taxon>Muscomorpha</taxon>
        <taxon>Platypezoidea</taxon>
        <taxon>Phoridae</taxon>
        <taxon>Megaseliini</taxon>
        <taxon>Megaselia</taxon>
    </lineage>
</organism>
<reference evidence="2" key="2">
    <citation type="submission" date="2015-06" db="UniProtKB">
        <authorList>
            <consortium name="EnsemblMetazoa"/>
        </authorList>
    </citation>
    <scope>IDENTIFICATION</scope>
</reference>
<accession>T1GH73</accession>
<evidence type="ECO:0000313" key="2">
    <source>
        <dbReference type="EnsemblMetazoa" id="MESCA002763-PA"/>
    </source>
</evidence>
<keyword evidence="3" id="KW-1185">Reference proteome</keyword>
<proteinExistence type="predicted"/>
<dbReference type="EMBL" id="CAQQ02392424">
    <property type="status" value="NOT_ANNOTATED_CDS"/>
    <property type="molecule type" value="Genomic_DNA"/>
</dbReference>
<name>T1GH73_MEGSC</name>